<keyword evidence="3" id="KW-1185">Reference proteome</keyword>
<dbReference type="EMBL" id="CAJNRD030001118">
    <property type="protein sequence ID" value="CAG5084129.1"/>
    <property type="molecule type" value="Genomic_DNA"/>
</dbReference>
<dbReference type="AlphaFoldDB" id="A0A8J2H8C1"/>
<proteinExistence type="predicted"/>
<gene>
    <name evidence="2" type="ORF">HICCMSTLAB_LOCUS4023</name>
</gene>
<reference evidence="2" key="1">
    <citation type="submission" date="2021-04" db="EMBL/GenBank/DDBJ databases">
        <authorList>
            <person name="Chebbi M.A.C M."/>
        </authorList>
    </citation>
    <scope>NUCLEOTIDE SEQUENCE</scope>
</reference>
<feature type="chain" id="PRO_5035191126" evidence="1">
    <location>
        <begin position="22"/>
        <end position="114"/>
    </location>
</feature>
<keyword evidence="1" id="KW-0732">Signal</keyword>
<dbReference type="Proteomes" id="UP000786811">
    <property type="component" value="Unassembled WGS sequence"/>
</dbReference>
<organism evidence="2 3">
    <name type="scientific">Cotesia congregata</name>
    <name type="common">Parasitoid wasp</name>
    <name type="synonym">Apanteles congregatus</name>
    <dbReference type="NCBI Taxonomy" id="51543"/>
    <lineage>
        <taxon>Eukaryota</taxon>
        <taxon>Metazoa</taxon>
        <taxon>Ecdysozoa</taxon>
        <taxon>Arthropoda</taxon>
        <taxon>Hexapoda</taxon>
        <taxon>Insecta</taxon>
        <taxon>Pterygota</taxon>
        <taxon>Neoptera</taxon>
        <taxon>Endopterygota</taxon>
        <taxon>Hymenoptera</taxon>
        <taxon>Apocrita</taxon>
        <taxon>Ichneumonoidea</taxon>
        <taxon>Braconidae</taxon>
        <taxon>Microgastrinae</taxon>
        <taxon>Cotesia</taxon>
    </lineage>
</organism>
<feature type="signal peptide" evidence="1">
    <location>
        <begin position="1"/>
        <end position="21"/>
    </location>
</feature>
<evidence type="ECO:0000313" key="2">
    <source>
        <dbReference type="EMBL" id="CAG5084129.1"/>
    </source>
</evidence>
<comment type="caution">
    <text evidence="2">The sequence shown here is derived from an EMBL/GenBank/DDBJ whole genome shotgun (WGS) entry which is preliminary data.</text>
</comment>
<evidence type="ECO:0000256" key="1">
    <source>
        <dbReference type="SAM" id="SignalP"/>
    </source>
</evidence>
<protein>
    <submittedName>
        <fullName evidence="2">Uncharacterized protein</fullName>
    </submittedName>
</protein>
<dbReference type="OrthoDB" id="10269744at2759"/>
<evidence type="ECO:0000313" key="3">
    <source>
        <dbReference type="Proteomes" id="UP000786811"/>
    </source>
</evidence>
<accession>A0A8J2H8C1</accession>
<name>A0A8J2H8C1_COTCN</name>
<sequence>MMSNVLIFGLFLTIYIANTSAYNKSCAKLGEICKNEAHCCNKFDGCYLSLKEHVSRCGGDGLLDSSCRHPIDCSRVLGGTCKNGICDCKSDHKRYNRHRCKPRHLKPWARWHDE</sequence>